<name>A0A3F3R8P1_ASPNG</name>
<gene>
    <name evidence="2" type="ORF">AnigIFM63604_000857</name>
</gene>
<organism evidence="2 3">
    <name type="scientific">Aspergillus niger</name>
    <dbReference type="NCBI Taxonomy" id="5061"/>
    <lineage>
        <taxon>Eukaryota</taxon>
        <taxon>Fungi</taxon>
        <taxon>Dikarya</taxon>
        <taxon>Ascomycota</taxon>
        <taxon>Pezizomycotina</taxon>
        <taxon>Eurotiomycetes</taxon>
        <taxon>Eurotiomycetidae</taxon>
        <taxon>Eurotiales</taxon>
        <taxon>Aspergillaceae</taxon>
        <taxon>Aspergillus</taxon>
        <taxon>Aspergillus subgen. Circumdati</taxon>
    </lineage>
</organism>
<evidence type="ECO:0000313" key="3">
    <source>
        <dbReference type="Proteomes" id="UP001144191"/>
    </source>
</evidence>
<dbReference type="GO" id="GO:0003700">
    <property type="term" value="F:DNA-binding transcription factor activity"/>
    <property type="evidence" value="ECO:0007669"/>
    <property type="project" value="InterPro"/>
</dbReference>
<dbReference type="PANTHER" id="PTHR37012:SF7">
    <property type="entry name" value="B-ZIP TRANSCRIPTION FACTOR (EUROFUNG)-RELATED"/>
    <property type="match status" value="1"/>
</dbReference>
<evidence type="ECO:0000256" key="1">
    <source>
        <dbReference type="SAM" id="MobiDB-lite"/>
    </source>
</evidence>
<protein>
    <submittedName>
        <fullName evidence="2">Uncharacterized protein</fullName>
    </submittedName>
</protein>
<dbReference type="SUPFAM" id="SSF57959">
    <property type="entry name" value="Leucine zipper domain"/>
    <property type="match status" value="1"/>
</dbReference>
<dbReference type="PANTHER" id="PTHR37012">
    <property type="entry name" value="B-ZIP TRANSCRIPTION FACTOR (EUROFUNG)-RELATED"/>
    <property type="match status" value="1"/>
</dbReference>
<dbReference type="VEuPathDB" id="FungiDB:ASPNIDRAFT2_1142036"/>
<reference evidence="2" key="1">
    <citation type="submission" date="2022-07" db="EMBL/GenBank/DDBJ databases">
        <title>Taxonomy of Aspergillus series Nigri: significant species reduction supported by multi-species coalescent approaches.</title>
        <authorList>
            <person name="Bian C."/>
            <person name="Kusuya Y."/>
            <person name="Sklenar F."/>
            <person name="D'hooge E."/>
            <person name="Yaguchi T."/>
            <person name="Takahashi H."/>
            <person name="Hubka V."/>
        </authorList>
    </citation>
    <scope>NUCLEOTIDE SEQUENCE</scope>
    <source>
        <strain evidence="2">IFM 63604</strain>
    </source>
</reference>
<evidence type="ECO:0000313" key="2">
    <source>
        <dbReference type="EMBL" id="GLA54711.1"/>
    </source>
</evidence>
<dbReference type="InterPro" id="IPR046347">
    <property type="entry name" value="bZIP_sf"/>
</dbReference>
<dbReference type="VEuPathDB" id="FungiDB:An01g00990"/>
<dbReference type="VEuPathDB" id="FungiDB:ATCC64974_22620"/>
<dbReference type="Gene3D" id="1.20.5.170">
    <property type="match status" value="1"/>
</dbReference>
<proteinExistence type="predicted"/>
<comment type="caution">
    <text evidence="2">The sequence shown here is derived from an EMBL/GenBank/DDBJ whole genome shotgun (WGS) entry which is preliminary data.</text>
</comment>
<feature type="region of interest" description="Disordered" evidence="1">
    <location>
        <begin position="1"/>
        <end position="24"/>
    </location>
</feature>
<accession>A0A3F3R8P1</accession>
<sequence>MSRVIPKRDKKRPQDRNAQRATRQRTKDCLALLELQVSQLQGGADKALSDELRQMRKERDELGTLADDIVTIAEATKSALESSNNEAAQT</sequence>
<dbReference type="EMBL" id="BRPB01000109">
    <property type="protein sequence ID" value="GLA54711.1"/>
    <property type="molecule type" value="Genomic_DNA"/>
</dbReference>
<dbReference type="Proteomes" id="UP001144191">
    <property type="component" value="Unassembled WGS sequence"/>
</dbReference>
<dbReference type="AlphaFoldDB" id="A0A3F3R8P1"/>